<accession>A0A023DYM7</accession>
<gene>
    <name evidence="1" type="ORF">HE1_00934</name>
</gene>
<proteinExistence type="predicted"/>
<dbReference type="Proteomes" id="UP000024842">
    <property type="component" value="Unassembled WGS sequence"/>
</dbReference>
<reference evidence="1 2" key="1">
    <citation type="journal article" date="2014" name="FEMS Microbiol. Lett.">
        <title>Draft genome sequences of three Holospora species (Holospora obtusa, Holospora undulata, and Holospora elegans), endonuclear symbiotic bacteria of the ciliate Paramecium caudatum.</title>
        <authorList>
            <person name="Dohra H."/>
            <person name="Tanaka K."/>
            <person name="Suzuki T."/>
            <person name="Fujishima M."/>
            <person name="Suzuki H."/>
        </authorList>
    </citation>
    <scope>NUCLEOTIDE SEQUENCE [LARGE SCALE GENOMIC DNA]</scope>
    <source>
        <strain evidence="1 2">E1</strain>
    </source>
</reference>
<evidence type="ECO:0000313" key="1">
    <source>
        <dbReference type="EMBL" id="GAJ46599.1"/>
    </source>
</evidence>
<protein>
    <submittedName>
        <fullName evidence="1">Uncharacterized protein</fullName>
    </submittedName>
</protein>
<evidence type="ECO:0000313" key="2">
    <source>
        <dbReference type="Proteomes" id="UP000024842"/>
    </source>
</evidence>
<keyword evidence="2" id="KW-1185">Reference proteome</keyword>
<dbReference type="AlphaFoldDB" id="A0A023DYM7"/>
<organism evidence="1 2">
    <name type="scientific">Holospora elegans E1</name>
    <dbReference type="NCBI Taxonomy" id="1427503"/>
    <lineage>
        <taxon>Bacteria</taxon>
        <taxon>Pseudomonadati</taxon>
        <taxon>Pseudomonadota</taxon>
        <taxon>Alphaproteobacteria</taxon>
        <taxon>Holosporales</taxon>
        <taxon>Holosporaceae</taxon>
        <taxon>Holospora</taxon>
    </lineage>
</organism>
<dbReference type="EMBL" id="BAUP01000117">
    <property type="protein sequence ID" value="GAJ46599.1"/>
    <property type="molecule type" value="Genomic_DNA"/>
</dbReference>
<sequence>MKKILLFIIFNAIGTLSYAQNSLEKFSNSDLRDAVKVLFRSSSKDDVTKKISSKEVDSMSKNFQKLLKYDQEKILKTLKILSTLPQDDEDDDDAHAAVLEKSLNKERLEKKDFEKIVEEVDSSNLPFILDANTEQFVWSKLHEVLNDK</sequence>
<name>A0A023DYM7_9PROT</name>
<comment type="caution">
    <text evidence="1">The sequence shown here is derived from an EMBL/GenBank/DDBJ whole genome shotgun (WGS) entry which is preliminary data.</text>
</comment>